<evidence type="ECO:0000313" key="16">
    <source>
        <dbReference type="Proteomes" id="UP001319080"/>
    </source>
</evidence>
<dbReference type="RefSeq" id="WP_254084438.1">
    <property type="nucleotide sequence ID" value="NZ_JAHESE010000009.1"/>
</dbReference>
<evidence type="ECO:0000256" key="2">
    <source>
        <dbReference type="ARBA" id="ARBA00022448"/>
    </source>
</evidence>
<evidence type="ECO:0000259" key="14">
    <source>
        <dbReference type="Pfam" id="PF07715"/>
    </source>
</evidence>
<dbReference type="InterPro" id="IPR012910">
    <property type="entry name" value="Plug_dom"/>
</dbReference>
<evidence type="ECO:0000259" key="13">
    <source>
        <dbReference type="Pfam" id="PF00593"/>
    </source>
</evidence>
<organism evidence="15 16">
    <name type="scientific">Dawidia cretensis</name>
    <dbReference type="NCBI Taxonomy" id="2782350"/>
    <lineage>
        <taxon>Bacteria</taxon>
        <taxon>Pseudomonadati</taxon>
        <taxon>Bacteroidota</taxon>
        <taxon>Cytophagia</taxon>
        <taxon>Cytophagales</taxon>
        <taxon>Chryseotaleaceae</taxon>
        <taxon>Dawidia</taxon>
    </lineage>
</organism>
<dbReference type="PROSITE" id="PS52016">
    <property type="entry name" value="TONB_DEPENDENT_REC_3"/>
    <property type="match status" value="1"/>
</dbReference>
<evidence type="ECO:0000256" key="5">
    <source>
        <dbReference type="ARBA" id="ARBA00022729"/>
    </source>
</evidence>
<feature type="domain" description="TonB-dependent receptor plug" evidence="14">
    <location>
        <begin position="52"/>
        <end position="164"/>
    </location>
</feature>
<keyword evidence="7 10" id="KW-0472">Membrane</keyword>
<evidence type="ECO:0000256" key="6">
    <source>
        <dbReference type="ARBA" id="ARBA00023077"/>
    </source>
</evidence>
<keyword evidence="4 10" id="KW-0812">Transmembrane</keyword>
<dbReference type="AlphaFoldDB" id="A0AAP2DZE0"/>
<dbReference type="GO" id="GO:0015344">
    <property type="term" value="F:siderophore uptake transmembrane transporter activity"/>
    <property type="evidence" value="ECO:0007669"/>
    <property type="project" value="TreeGrafter"/>
</dbReference>
<dbReference type="Proteomes" id="UP001319080">
    <property type="component" value="Unassembled WGS sequence"/>
</dbReference>
<dbReference type="GO" id="GO:0009279">
    <property type="term" value="C:cell outer membrane"/>
    <property type="evidence" value="ECO:0007669"/>
    <property type="project" value="UniProtKB-SubCell"/>
</dbReference>
<evidence type="ECO:0000256" key="9">
    <source>
        <dbReference type="ARBA" id="ARBA00023237"/>
    </source>
</evidence>
<comment type="similarity">
    <text evidence="10 11">Belongs to the TonB-dependent receptor family.</text>
</comment>
<dbReference type="Pfam" id="PF00593">
    <property type="entry name" value="TonB_dep_Rec_b-barrel"/>
    <property type="match status" value="1"/>
</dbReference>
<name>A0AAP2DZE0_9BACT</name>
<dbReference type="InterPro" id="IPR039426">
    <property type="entry name" value="TonB-dep_rcpt-like"/>
</dbReference>
<dbReference type="InterPro" id="IPR037066">
    <property type="entry name" value="Plug_dom_sf"/>
</dbReference>
<evidence type="ECO:0000256" key="11">
    <source>
        <dbReference type="RuleBase" id="RU003357"/>
    </source>
</evidence>
<keyword evidence="8 15" id="KW-0675">Receptor</keyword>
<dbReference type="GO" id="GO:0044718">
    <property type="term" value="P:siderophore transmembrane transport"/>
    <property type="evidence" value="ECO:0007669"/>
    <property type="project" value="TreeGrafter"/>
</dbReference>
<feature type="signal peptide" evidence="12">
    <location>
        <begin position="1"/>
        <end position="20"/>
    </location>
</feature>
<dbReference type="Pfam" id="PF07715">
    <property type="entry name" value="Plug"/>
    <property type="match status" value="1"/>
</dbReference>
<keyword evidence="16" id="KW-1185">Reference proteome</keyword>
<keyword evidence="5 12" id="KW-0732">Signal</keyword>
<dbReference type="Gene3D" id="2.170.130.10">
    <property type="entry name" value="TonB-dependent receptor, plug domain"/>
    <property type="match status" value="1"/>
</dbReference>
<dbReference type="InterPro" id="IPR036942">
    <property type="entry name" value="Beta-barrel_TonB_sf"/>
</dbReference>
<evidence type="ECO:0000256" key="1">
    <source>
        <dbReference type="ARBA" id="ARBA00004571"/>
    </source>
</evidence>
<protein>
    <submittedName>
        <fullName evidence="15">TonB-dependent receptor</fullName>
    </submittedName>
</protein>
<keyword evidence="2 10" id="KW-0813">Transport</keyword>
<dbReference type="PANTHER" id="PTHR30069">
    <property type="entry name" value="TONB-DEPENDENT OUTER MEMBRANE RECEPTOR"/>
    <property type="match status" value="1"/>
</dbReference>
<keyword evidence="3 10" id="KW-1134">Transmembrane beta strand</keyword>
<evidence type="ECO:0000256" key="8">
    <source>
        <dbReference type="ARBA" id="ARBA00023170"/>
    </source>
</evidence>
<evidence type="ECO:0000256" key="12">
    <source>
        <dbReference type="SAM" id="SignalP"/>
    </source>
</evidence>
<reference evidence="15 16" key="1">
    <citation type="submission" date="2021-05" db="EMBL/GenBank/DDBJ databases">
        <title>A Polyphasic approach of four new species of the genus Ohtaekwangia: Ohtaekwangia histidinii sp. nov., Ohtaekwangia cretensis sp. nov., Ohtaekwangia indiensis sp. nov., Ohtaekwangia reichenbachii sp. nov. from diverse environment.</title>
        <authorList>
            <person name="Octaviana S."/>
        </authorList>
    </citation>
    <scope>NUCLEOTIDE SEQUENCE [LARGE SCALE GENOMIC DNA]</scope>
    <source>
        <strain evidence="15 16">PWU5</strain>
    </source>
</reference>
<dbReference type="PANTHER" id="PTHR30069:SF29">
    <property type="entry name" value="HEMOGLOBIN AND HEMOGLOBIN-HAPTOGLOBIN-BINDING PROTEIN 1-RELATED"/>
    <property type="match status" value="1"/>
</dbReference>
<comment type="subcellular location">
    <subcellularLocation>
        <location evidence="1 10">Cell outer membrane</location>
        <topology evidence="1 10">Multi-pass membrane protein</topology>
    </subcellularLocation>
</comment>
<comment type="caution">
    <text evidence="15">The sequence shown here is derived from an EMBL/GenBank/DDBJ whole genome shotgun (WGS) entry which is preliminary data.</text>
</comment>
<sequence length="646" mass="70390">MKRILLASCLMLQCYLVGFAQEEMSIDTLYSLSLEELMNMNIVTASKVAERASDAPGIISTISAREIEQFGGLSLAEILERVTGVINVSTNSNPQNIVSFRGDLSGESNNHTLLLINGRPNRESIYGGLDYAVLLGIPVTAIERIEVIRGPGSVLYGSNAFSGVVNIILKKGGDQNKVSTYLGSFGGAGVDGSVNIDRGDINVMIGYKKFEEKGWSFTATDAMGAKDTANYEENNNGLAFRVGYKGLTINSLITESTQTIFGFGSPVWFNLPGKTTFSRRVSTDIGYELKISEKVTTKVNATLNSFNLKLTGPAVASGNSDDIILEVSNFIRPTDKWNIVFGASGYKQTGELVGSVPKYNKGWYNGYVQADYRPVAPLKLIGGLQVNKIQGVDVNVVPRVGAIYNFTKSLGTKILYGQAFRAAYAIETDIKSDVIVGNPNLTPEILKNLDVQVFYSITKLELAATYFDNRKEDNITRLHGKFVNAGRNEAHGFELEGKYVPSARVYVNGSYAYQTNKLVADDGTITEHASLMPNHVAKLGVGFQARQGLSLGLYNMYVSKFHSFTGQEALPGHNGETKSYNTLSANINLSIPKIFTLNMQEEIILSVYGTNLLDEKINIPDVASRMVYSMPGKSGRAIYVSAIVKF</sequence>
<dbReference type="EMBL" id="JAHESE010000009">
    <property type="protein sequence ID" value="MBT1708847.1"/>
    <property type="molecule type" value="Genomic_DNA"/>
</dbReference>
<evidence type="ECO:0000256" key="7">
    <source>
        <dbReference type="ARBA" id="ARBA00023136"/>
    </source>
</evidence>
<dbReference type="SUPFAM" id="SSF56935">
    <property type="entry name" value="Porins"/>
    <property type="match status" value="1"/>
</dbReference>
<keyword evidence="9 10" id="KW-0998">Cell outer membrane</keyword>
<gene>
    <name evidence="15" type="ORF">KK062_11470</name>
</gene>
<evidence type="ECO:0000256" key="3">
    <source>
        <dbReference type="ARBA" id="ARBA00022452"/>
    </source>
</evidence>
<dbReference type="Gene3D" id="2.40.170.20">
    <property type="entry name" value="TonB-dependent receptor, beta-barrel domain"/>
    <property type="match status" value="1"/>
</dbReference>
<feature type="domain" description="TonB-dependent receptor-like beta-barrel" evidence="13">
    <location>
        <begin position="210"/>
        <end position="597"/>
    </location>
</feature>
<evidence type="ECO:0000313" key="15">
    <source>
        <dbReference type="EMBL" id="MBT1708847.1"/>
    </source>
</evidence>
<proteinExistence type="inferred from homology"/>
<accession>A0AAP2DZE0</accession>
<evidence type="ECO:0000256" key="4">
    <source>
        <dbReference type="ARBA" id="ARBA00022692"/>
    </source>
</evidence>
<evidence type="ECO:0000256" key="10">
    <source>
        <dbReference type="PROSITE-ProRule" id="PRU01360"/>
    </source>
</evidence>
<keyword evidence="6 11" id="KW-0798">TonB box</keyword>
<dbReference type="InterPro" id="IPR000531">
    <property type="entry name" value="Beta-barrel_TonB"/>
</dbReference>
<feature type="chain" id="PRO_5042853888" evidence="12">
    <location>
        <begin position="21"/>
        <end position="646"/>
    </location>
</feature>